<reference evidence="2 3" key="1">
    <citation type="submission" date="2016-10" db="EMBL/GenBank/DDBJ databases">
        <title>Genome sequence of the basidiomycete white-rot fungus Trametes pubescens.</title>
        <authorList>
            <person name="Makela M.R."/>
            <person name="Granchi Z."/>
            <person name="Peng M."/>
            <person name="De Vries R.P."/>
            <person name="Grigoriev I."/>
            <person name="Riley R."/>
            <person name="Hilden K."/>
        </authorList>
    </citation>
    <scope>NUCLEOTIDE SEQUENCE [LARGE SCALE GENOMIC DNA]</scope>
    <source>
        <strain evidence="2 3">FBCC735</strain>
    </source>
</reference>
<organism evidence="2 3">
    <name type="scientific">Trametes pubescens</name>
    <name type="common">White-rot fungus</name>
    <dbReference type="NCBI Taxonomy" id="154538"/>
    <lineage>
        <taxon>Eukaryota</taxon>
        <taxon>Fungi</taxon>
        <taxon>Dikarya</taxon>
        <taxon>Basidiomycota</taxon>
        <taxon>Agaricomycotina</taxon>
        <taxon>Agaricomycetes</taxon>
        <taxon>Polyporales</taxon>
        <taxon>Polyporaceae</taxon>
        <taxon>Trametes</taxon>
    </lineage>
</organism>
<comment type="caution">
    <text evidence="2">The sequence shown here is derived from an EMBL/GenBank/DDBJ whole genome shotgun (WGS) entry which is preliminary data.</text>
</comment>
<feature type="compositionally biased region" description="Acidic residues" evidence="1">
    <location>
        <begin position="113"/>
        <end position="136"/>
    </location>
</feature>
<dbReference type="OrthoDB" id="2758180at2759"/>
<feature type="region of interest" description="Disordered" evidence="1">
    <location>
        <begin position="1"/>
        <end position="169"/>
    </location>
</feature>
<evidence type="ECO:0000313" key="3">
    <source>
        <dbReference type="Proteomes" id="UP000184267"/>
    </source>
</evidence>
<proteinExistence type="predicted"/>
<feature type="compositionally biased region" description="Acidic residues" evidence="1">
    <location>
        <begin position="81"/>
        <end position="91"/>
    </location>
</feature>
<gene>
    <name evidence="2" type="ORF">TRAPUB_5115</name>
</gene>
<dbReference type="EMBL" id="MNAD01001556">
    <property type="protein sequence ID" value="OJT04200.1"/>
    <property type="molecule type" value="Genomic_DNA"/>
</dbReference>
<sequence length="570" mass="65036">MARLKRAAKAPSLDRDSDGPNEDETSETSKISAQIAALKKLIKDVKSGRKTKGKDKGKQKATEDEDTPPPTKTKTSKPESEPEADVEDIEEASAPTEDVDNGGPVEEDTMKVDEEDIGMDEDAIVEEDAADEDEGDVSLPSDNDAVEIPSTAATDAETGDGETRKSKEERIDEKLERMLHPDYDIPDDVKFEEIAEQFALDTDILQQGAIDQTEMETYEKIKQARMGVILVDFGDKEVMKMCVWNQYNGRGISEPDSRTIGEDFCKSSKRHYQHPMEALAEKEWFLGKGPVKDFDTVDELPMAKLDVKAMSKNKLIFCSGAHRVRAMQYYVEYLKRTEIKLKMIIEKLESILKANPNSGGRLKLLKTSQERLDVIQRRLETGMVWTVHVSIASKLEDVERRALSKNKDTHEVPMKQHERLFSWRENLRDRRLTWRMTHPGTDSDPPDVGTPEWKALVAEVTAHDKHKMRERLWVLEQVIPYNFYNTFMTYPYYRLGDTLRYDTIHLALMPPSNANSAVRPAGYMWSEVLLRVLKQMDFVATPGLFDPSEPVFEEYYASVKLRKPFQPYKG</sequence>
<dbReference type="Proteomes" id="UP000184267">
    <property type="component" value="Unassembled WGS sequence"/>
</dbReference>
<accession>A0A1M2V961</accession>
<keyword evidence="3" id="KW-1185">Reference proteome</keyword>
<name>A0A1M2V961_TRAPU</name>
<dbReference type="AlphaFoldDB" id="A0A1M2V961"/>
<evidence type="ECO:0000256" key="1">
    <source>
        <dbReference type="SAM" id="MobiDB-lite"/>
    </source>
</evidence>
<evidence type="ECO:0000313" key="2">
    <source>
        <dbReference type="EMBL" id="OJT04200.1"/>
    </source>
</evidence>
<protein>
    <submittedName>
        <fullName evidence="2">Uncharacterized protein</fullName>
    </submittedName>
</protein>